<keyword evidence="6" id="KW-1185">Reference proteome</keyword>
<evidence type="ECO:0000256" key="2">
    <source>
        <dbReference type="ARBA" id="ARBA00023125"/>
    </source>
</evidence>
<dbReference type="PANTHER" id="PTHR30146:SF109">
    <property type="entry name" value="HTH-TYPE TRANSCRIPTIONAL REGULATOR GALS"/>
    <property type="match status" value="1"/>
</dbReference>
<evidence type="ECO:0000313" key="6">
    <source>
        <dbReference type="Proteomes" id="UP001592582"/>
    </source>
</evidence>
<dbReference type="RefSeq" id="WP_380500805.1">
    <property type="nucleotide sequence ID" value="NZ_JBHEZX010000001.1"/>
</dbReference>
<dbReference type="SMART" id="SM00345">
    <property type="entry name" value="HTH_GNTR"/>
    <property type="match status" value="1"/>
</dbReference>
<dbReference type="SUPFAM" id="SSF46785">
    <property type="entry name" value="Winged helix' DNA-binding domain"/>
    <property type="match status" value="1"/>
</dbReference>
<proteinExistence type="predicted"/>
<reference evidence="5 6" key="1">
    <citation type="submission" date="2024-09" db="EMBL/GenBank/DDBJ databases">
        <authorList>
            <person name="Lee S.D."/>
        </authorList>
    </citation>
    <scope>NUCLEOTIDE SEQUENCE [LARGE SCALE GENOMIC DNA]</scope>
    <source>
        <strain evidence="5 6">N1-1</strain>
    </source>
</reference>
<keyword evidence="2 5" id="KW-0238">DNA-binding</keyword>
<dbReference type="Gene3D" id="1.10.10.10">
    <property type="entry name" value="Winged helix-like DNA-binding domain superfamily/Winged helix DNA-binding domain"/>
    <property type="match status" value="1"/>
</dbReference>
<dbReference type="Gene3D" id="3.40.50.2300">
    <property type="match status" value="2"/>
</dbReference>
<name>A0ABV6V215_9ACTN</name>
<dbReference type="Pfam" id="PF13377">
    <property type="entry name" value="Peripla_BP_3"/>
    <property type="match status" value="1"/>
</dbReference>
<gene>
    <name evidence="5" type="ORF">ACEZDG_00080</name>
</gene>
<dbReference type="EMBL" id="JBHEZX010000001">
    <property type="protein sequence ID" value="MFC1407676.1"/>
    <property type="molecule type" value="Genomic_DNA"/>
</dbReference>
<evidence type="ECO:0000256" key="1">
    <source>
        <dbReference type="ARBA" id="ARBA00023015"/>
    </source>
</evidence>
<dbReference type="InterPro" id="IPR036390">
    <property type="entry name" value="WH_DNA-bd_sf"/>
</dbReference>
<evidence type="ECO:0000259" key="4">
    <source>
        <dbReference type="PROSITE" id="PS50949"/>
    </source>
</evidence>
<dbReference type="Pfam" id="PF00392">
    <property type="entry name" value="GntR"/>
    <property type="match status" value="1"/>
</dbReference>
<comment type="caution">
    <text evidence="5">The sequence shown here is derived from an EMBL/GenBank/DDBJ whole genome shotgun (WGS) entry which is preliminary data.</text>
</comment>
<dbReference type="InterPro" id="IPR000524">
    <property type="entry name" value="Tscrpt_reg_HTH_GntR"/>
</dbReference>
<keyword evidence="3" id="KW-0804">Transcription</keyword>
<dbReference type="InterPro" id="IPR036388">
    <property type="entry name" value="WH-like_DNA-bd_sf"/>
</dbReference>
<evidence type="ECO:0000256" key="3">
    <source>
        <dbReference type="ARBA" id="ARBA00023163"/>
    </source>
</evidence>
<dbReference type="PROSITE" id="PS50949">
    <property type="entry name" value="HTH_GNTR"/>
    <property type="match status" value="1"/>
</dbReference>
<dbReference type="SUPFAM" id="SSF53822">
    <property type="entry name" value="Periplasmic binding protein-like I"/>
    <property type="match status" value="1"/>
</dbReference>
<protein>
    <submittedName>
        <fullName evidence="5">LacI family DNA-binding transcriptional regulator</fullName>
    </submittedName>
</protein>
<dbReference type="InterPro" id="IPR046335">
    <property type="entry name" value="LacI/GalR-like_sensor"/>
</dbReference>
<organism evidence="5 6">
    <name type="scientific">Streptacidiphilus alkalitolerans</name>
    <dbReference type="NCBI Taxonomy" id="3342712"/>
    <lineage>
        <taxon>Bacteria</taxon>
        <taxon>Bacillati</taxon>
        <taxon>Actinomycetota</taxon>
        <taxon>Actinomycetes</taxon>
        <taxon>Kitasatosporales</taxon>
        <taxon>Streptomycetaceae</taxon>
        <taxon>Streptacidiphilus</taxon>
    </lineage>
</organism>
<evidence type="ECO:0000313" key="5">
    <source>
        <dbReference type="EMBL" id="MFC1407676.1"/>
    </source>
</evidence>
<dbReference type="CDD" id="cd06267">
    <property type="entry name" value="PBP1_LacI_sugar_binding-like"/>
    <property type="match status" value="1"/>
</dbReference>
<dbReference type="GO" id="GO:0003677">
    <property type="term" value="F:DNA binding"/>
    <property type="evidence" value="ECO:0007669"/>
    <property type="project" value="UniProtKB-KW"/>
</dbReference>
<dbReference type="InterPro" id="IPR028082">
    <property type="entry name" value="Peripla_BP_I"/>
</dbReference>
<dbReference type="PANTHER" id="PTHR30146">
    <property type="entry name" value="LACI-RELATED TRANSCRIPTIONAL REPRESSOR"/>
    <property type="match status" value="1"/>
</dbReference>
<sequence length="389" mass="41688">MPAEADGRRTPLYQQVKRELLAAIASGEYSPGVPFVTQREICERFGVSHATAVRALNDLAAEGQVVRRRGRGTFVAEPDGPTARAGRDRHDRRVACVLQTPGPHTSAVLAGAEAVCAEFGYRLYLRYCEGDPEREAAALRDALADRVSGILVYPAQGQGDPAGYTEVARSGTPLVMVDRYRPELACDAVVADNVAAGRELTEALITAGHTVMATLWDETGATSVRDRLAGHVQALREHGLPVRPDLTVLRRYHDLPDQQRRERLAELLDGARPPTVLLCANGFVLATAAEDLLALGREVPGDLDLAGMDDAGPFDILPLTAASVAQPSAELGRTAMRLLHRRIAAAEPHPEPELVVLPVRVSTRRAAPGHLRLVGATADPIDPPLRGTG</sequence>
<feature type="domain" description="HTH gntR-type" evidence="4">
    <location>
        <begin position="10"/>
        <end position="78"/>
    </location>
</feature>
<keyword evidence="1" id="KW-0805">Transcription regulation</keyword>
<accession>A0ABV6V215</accession>
<dbReference type="CDD" id="cd07377">
    <property type="entry name" value="WHTH_GntR"/>
    <property type="match status" value="1"/>
</dbReference>
<dbReference type="Proteomes" id="UP001592582">
    <property type="component" value="Unassembled WGS sequence"/>
</dbReference>